<dbReference type="SUPFAM" id="SSF53335">
    <property type="entry name" value="S-adenosyl-L-methionine-dependent methyltransferases"/>
    <property type="match status" value="1"/>
</dbReference>
<evidence type="ECO:0000313" key="5">
    <source>
        <dbReference type="Proteomes" id="UP000297031"/>
    </source>
</evidence>
<dbReference type="GO" id="GO:0032259">
    <property type="term" value="P:methylation"/>
    <property type="evidence" value="ECO:0007669"/>
    <property type="project" value="UniProtKB-KW"/>
</dbReference>
<dbReference type="KEGG" id="mgod:E7746_04870"/>
<dbReference type="InterPro" id="IPR054168">
    <property type="entry name" value="PG_1098_Fer"/>
</dbReference>
<organism evidence="4 5">
    <name type="scientific">Muribaculum gordoncarteri</name>
    <dbReference type="NCBI Taxonomy" id="2530390"/>
    <lineage>
        <taxon>Bacteria</taxon>
        <taxon>Pseudomonadati</taxon>
        <taxon>Bacteroidota</taxon>
        <taxon>Bacteroidia</taxon>
        <taxon>Bacteroidales</taxon>
        <taxon>Muribaculaceae</taxon>
        <taxon>Muribaculum</taxon>
    </lineage>
</organism>
<dbReference type="Gene3D" id="3.40.50.150">
    <property type="entry name" value="Vaccinia Virus protein VP39"/>
    <property type="match status" value="1"/>
</dbReference>
<evidence type="ECO:0000313" key="4">
    <source>
        <dbReference type="EMBL" id="QCD35266.1"/>
    </source>
</evidence>
<dbReference type="PANTHER" id="PTHR14741:SF32">
    <property type="entry name" value="TRIMETHYLGUANOSINE SYNTHASE"/>
    <property type="match status" value="1"/>
</dbReference>
<dbReference type="Pfam" id="PF22013">
    <property type="entry name" value="PG_1098_Fer"/>
    <property type="match status" value="1"/>
</dbReference>
<gene>
    <name evidence="4" type="ORF">E7746_04870</name>
</gene>
<dbReference type="GO" id="GO:0008168">
    <property type="term" value="F:methyltransferase activity"/>
    <property type="evidence" value="ECO:0007669"/>
    <property type="project" value="UniProtKB-KW"/>
</dbReference>
<dbReference type="RefSeq" id="WP_136410033.1">
    <property type="nucleotide sequence ID" value="NZ_CP039393.1"/>
</dbReference>
<dbReference type="Pfam" id="PF13649">
    <property type="entry name" value="Methyltransf_25"/>
    <property type="match status" value="1"/>
</dbReference>
<feature type="domain" description="Methyltransferase" evidence="1">
    <location>
        <begin position="90"/>
        <end position="159"/>
    </location>
</feature>
<dbReference type="CDD" id="cd02440">
    <property type="entry name" value="AdoMet_MTases"/>
    <property type="match status" value="1"/>
</dbReference>
<reference evidence="4 5" key="1">
    <citation type="submission" date="2019-02" db="EMBL/GenBank/DDBJ databases">
        <title>Isolation and identification of novel species under the genus Muribaculum.</title>
        <authorList>
            <person name="Miyake S."/>
            <person name="Ding Y."/>
            <person name="Low A."/>
            <person name="Soh M."/>
            <person name="Seedorf H."/>
        </authorList>
    </citation>
    <scope>NUCLEOTIDE SEQUENCE [LARGE SCALE GENOMIC DNA]</scope>
    <source>
        <strain evidence="4 5">TLL-A4</strain>
    </source>
</reference>
<dbReference type="Gene3D" id="1.10.10.1110">
    <property type="entry name" value="Methyltransferase PG1098, N-terminal domain"/>
    <property type="match status" value="1"/>
</dbReference>
<protein>
    <submittedName>
        <fullName evidence="4">Methyltransferase domain-containing protein</fullName>
    </submittedName>
</protein>
<dbReference type="Proteomes" id="UP000297031">
    <property type="component" value="Chromosome"/>
</dbReference>
<dbReference type="InterPro" id="IPR029063">
    <property type="entry name" value="SAM-dependent_MTases_sf"/>
</dbReference>
<evidence type="ECO:0000259" key="1">
    <source>
        <dbReference type="Pfam" id="PF13649"/>
    </source>
</evidence>
<sequence length="394" mass="44460">MIHDNDEFWEWVYRNINDDVLSLRLRNHGKEEWIDAAITQIECRRRCSRKLPDTLKCRHFFFPSTLSAEQCTSDMLADFHAGLVDDCASVLDMTCGLGIDTFHIARKASSVTAIELNPDTAEAAAHNAKALSLSNVAIVHGDSTSYLKECDKRFDTIFIDPARRGDAGQRLFALSDCRPDVTALLPDISAHCRKLIVKASPMLDVTHTLRELPMTRDIYIVGNTRECKELVSVVDFTNDTNDVTIHAWTSGDDFSYTPSQESEATVEFGTPEDGWYLYEPYPAVMKCAPYKLLSSRFGVKKLHPNTHLYTSSSPVDMFPGERWKIERVIPFASSELKRFSRKYPQINVAVRNFGWSADKLKAKLKVKDGGDKRLIGATLTGDIKIMLVLCKDEH</sequence>
<dbReference type="Pfam" id="PF18096">
    <property type="entry name" value="Thump_like"/>
    <property type="match status" value="1"/>
</dbReference>
<feature type="domain" description="THUMP-like" evidence="2">
    <location>
        <begin position="320"/>
        <end position="387"/>
    </location>
</feature>
<proteinExistence type="predicted"/>
<dbReference type="AlphaFoldDB" id="A0A4P7VJ17"/>
<dbReference type="InterPro" id="IPR041497">
    <property type="entry name" value="Thump-like"/>
</dbReference>
<keyword evidence="4" id="KW-0489">Methyltransferase</keyword>
<keyword evidence="5" id="KW-1185">Reference proteome</keyword>
<dbReference type="OrthoDB" id="1000417at2"/>
<keyword evidence="4" id="KW-0808">Transferase</keyword>
<dbReference type="EMBL" id="CP039393">
    <property type="protein sequence ID" value="QCD35266.1"/>
    <property type="molecule type" value="Genomic_DNA"/>
</dbReference>
<evidence type="ECO:0000259" key="2">
    <source>
        <dbReference type="Pfam" id="PF18096"/>
    </source>
</evidence>
<dbReference type="PANTHER" id="PTHR14741">
    <property type="entry name" value="S-ADENOSYLMETHIONINE-DEPENDENT METHYLTRANSFERASE RELATED"/>
    <property type="match status" value="1"/>
</dbReference>
<name>A0A4P7VJ17_9BACT</name>
<feature type="domain" description="PG-1098 ferredoxin-like" evidence="3">
    <location>
        <begin position="276"/>
        <end position="319"/>
    </location>
</feature>
<evidence type="ECO:0000259" key="3">
    <source>
        <dbReference type="Pfam" id="PF22013"/>
    </source>
</evidence>
<accession>A0A4P7VJ17</accession>
<dbReference type="InterPro" id="IPR041698">
    <property type="entry name" value="Methyltransf_25"/>
</dbReference>